<organism evidence="2 3">
    <name type="scientific">Aspergillus cavernicola</name>
    <dbReference type="NCBI Taxonomy" id="176166"/>
    <lineage>
        <taxon>Eukaryota</taxon>
        <taxon>Fungi</taxon>
        <taxon>Dikarya</taxon>
        <taxon>Ascomycota</taxon>
        <taxon>Pezizomycotina</taxon>
        <taxon>Eurotiomycetes</taxon>
        <taxon>Eurotiomycetidae</taxon>
        <taxon>Eurotiales</taxon>
        <taxon>Aspergillaceae</taxon>
        <taxon>Aspergillus</taxon>
        <taxon>Aspergillus subgen. Nidulantes</taxon>
    </lineage>
</organism>
<reference evidence="2 3" key="1">
    <citation type="submission" date="2024-07" db="EMBL/GenBank/DDBJ databases">
        <title>Section-level genome sequencing and comparative genomics of Aspergillus sections Usti and Cavernicolus.</title>
        <authorList>
            <consortium name="Lawrence Berkeley National Laboratory"/>
            <person name="Nybo J.L."/>
            <person name="Vesth T.C."/>
            <person name="Theobald S."/>
            <person name="Frisvad J.C."/>
            <person name="Larsen T.O."/>
            <person name="Kjaerboelling I."/>
            <person name="Rothschild-Mancinelli K."/>
            <person name="Lyhne E.K."/>
            <person name="Kogle M.E."/>
            <person name="Barry K."/>
            <person name="Clum A."/>
            <person name="Na H."/>
            <person name="Ledsgaard L."/>
            <person name="Lin J."/>
            <person name="Lipzen A."/>
            <person name="Kuo A."/>
            <person name="Riley R."/>
            <person name="Mondo S."/>
            <person name="LaButti K."/>
            <person name="Haridas S."/>
            <person name="Pangalinan J."/>
            <person name="Salamov A.A."/>
            <person name="Simmons B.A."/>
            <person name="Magnuson J.K."/>
            <person name="Chen J."/>
            <person name="Drula E."/>
            <person name="Henrissat B."/>
            <person name="Wiebenga A."/>
            <person name="Lubbers R.J."/>
            <person name="Gomes A.C."/>
            <person name="Makela M.R."/>
            <person name="Stajich J."/>
            <person name="Grigoriev I.V."/>
            <person name="Mortensen U.H."/>
            <person name="De vries R.P."/>
            <person name="Baker S.E."/>
            <person name="Andersen M.R."/>
        </authorList>
    </citation>
    <scope>NUCLEOTIDE SEQUENCE [LARGE SCALE GENOMIC DNA]</scope>
    <source>
        <strain evidence="2 3">CBS 600.67</strain>
    </source>
</reference>
<evidence type="ECO:0000256" key="1">
    <source>
        <dbReference type="SAM" id="SignalP"/>
    </source>
</evidence>
<gene>
    <name evidence="2" type="ORF">BDW59DRAFT_158441</name>
</gene>
<feature type="signal peptide" evidence="1">
    <location>
        <begin position="1"/>
        <end position="18"/>
    </location>
</feature>
<proteinExistence type="predicted"/>
<sequence length="146" mass="15257">MQITFALLAASLAAVSHGMENICETTDGSPYLHHVNPLIDNLVNTPTGPPFRNVSPGCSGTITDYTGAGGGAGFMLRNYRCSGSPGGMPCAGSACGGISPGLVGSFMTAFRDACVRKDSNGDERVQGIMRDENIPDMEIRLFKLPS</sequence>
<comment type="caution">
    <text evidence="2">The sequence shown here is derived from an EMBL/GenBank/DDBJ whole genome shotgun (WGS) entry which is preliminary data.</text>
</comment>
<name>A0ABR4IRX9_9EURO</name>
<keyword evidence="1" id="KW-0732">Signal</keyword>
<protein>
    <submittedName>
        <fullName evidence="2">Uncharacterized protein</fullName>
    </submittedName>
</protein>
<evidence type="ECO:0000313" key="2">
    <source>
        <dbReference type="EMBL" id="KAL2830527.1"/>
    </source>
</evidence>
<dbReference type="Proteomes" id="UP001610335">
    <property type="component" value="Unassembled WGS sequence"/>
</dbReference>
<feature type="chain" id="PRO_5045399191" evidence="1">
    <location>
        <begin position="19"/>
        <end position="146"/>
    </location>
</feature>
<keyword evidence="3" id="KW-1185">Reference proteome</keyword>
<dbReference type="EMBL" id="JBFXLS010000012">
    <property type="protein sequence ID" value="KAL2830527.1"/>
    <property type="molecule type" value="Genomic_DNA"/>
</dbReference>
<accession>A0ABR4IRX9</accession>
<evidence type="ECO:0000313" key="3">
    <source>
        <dbReference type="Proteomes" id="UP001610335"/>
    </source>
</evidence>